<evidence type="ECO:0000313" key="2">
    <source>
        <dbReference type="Proteomes" id="UP000234681"/>
    </source>
</evidence>
<proteinExistence type="predicted"/>
<dbReference type="EMBL" id="CH473962">
    <property type="protein sequence ID" value="EDL98560.1"/>
    <property type="molecule type" value="Genomic_DNA"/>
</dbReference>
<name>A6IIJ0_RAT</name>
<gene>
    <name evidence="1" type="ORF">rCG_55043</name>
</gene>
<evidence type="ECO:0000313" key="1">
    <source>
        <dbReference type="EMBL" id="EDL98560.1"/>
    </source>
</evidence>
<accession>A6IIJ0</accession>
<protein>
    <submittedName>
        <fullName evidence="1">RCG55043</fullName>
    </submittedName>
</protein>
<dbReference type="AlphaFoldDB" id="A6IIJ0"/>
<organism evidence="1 2">
    <name type="scientific">Rattus norvegicus</name>
    <name type="common">Rat</name>
    <dbReference type="NCBI Taxonomy" id="10116"/>
    <lineage>
        <taxon>Eukaryota</taxon>
        <taxon>Metazoa</taxon>
        <taxon>Chordata</taxon>
        <taxon>Craniata</taxon>
        <taxon>Vertebrata</taxon>
        <taxon>Euteleostomi</taxon>
        <taxon>Mammalia</taxon>
        <taxon>Eutheria</taxon>
        <taxon>Euarchontoglires</taxon>
        <taxon>Glires</taxon>
        <taxon>Rodentia</taxon>
        <taxon>Myomorpha</taxon>
        <taxon>Muroidea</taxon>
        <taxon>Muridae</taxon>
        <taxon>Murinae</taxon>
        <taxon>Rattus</taxon>
    </lineage>
</organism>
<sequence>MKREDNDTACVHCGCQGQQAPNQTGCERNSMTLIWPESIPCKARRREEVIGSLDS</sequence>
<reference evidence="2" key="1">
    <citation type="submission" date="2005-09" db="EMBL/GenBank/DDBJ databases">
        <authorList>
            <person name="Mural R.J."/>
            <person name="Li P.W."/>
            <person name="Adams M.D."/>
            <person name="Amanatides P.G."/>
            <person name="Baden-Tillson H."/>
            <person name="Barnstead M."/>
            <person name="Chin S.H."/>
            <person name="Dew I."/>
            <person name="Evans C.A."/>
            <person name="Ferriera S."/>
            <person name="Flanigan M."/>
            <person name="Fosler C."/>
            <person name="Glodek A."/>
            <person name="Gu Z."/>
            <person name="Holt R.A."/>
            <person name="Jennings D."/>
            <person name="Kraft C.L."/>
            <person name="Lu F."/>
            <person name="Nguyen T."/>
            <person name="Nusskern D.R."/>
            <person name="Pfannkoch C.M."/>
            <person name="Sitter C."/>
            <person name="Sutton G.G."/>
            <person name="Venter J.C."/>
            <person name="Wang Z."/>
            <person name="Woodage T."/>
            <person name="Zheng X.H."/>
            <person name="Zhong F."/>
        </authorList>
    </citation>
    <scope>NUCLEOTIDE SEQUENCE [LARGE SCALE GENOMIC DNA]</scope>
    <source>
        <strain>BN</strain>
        <strain evidence="2">Sprague-Dawley</strain>
    </source>
</reference>
<dbReference type="Proteomes" id="UP000234681">
    <property type="component" value="Chromosome 5"/>
</dbReference>